<dbReference type="InterPro" id="IPR036264">
    <property type="entry name" value="Bact_exopeptidase_dim_dom"/>
</dbReference>
<dbReference type="Proteomes" id="UP001139410">
    <property type="component" value="Unassembled WGS sequence"/>
</dbReference>
<keyword evidence="4" id="KW-0862">Zinc</keyword>
<dbReference type="GO" id="GO:0016787">
    <property type="term" value="F:hydrolase activity"/>
    <property type="evidence" value="ECO:0007669"/>
    <property type="project" value="UniProtKB-KW"/>
</dbReference>
<dbReference type="InterPro" id="IPR002933">
    <property type="entry name" value="Peptidase_M20"/>
</dbReference>
<organism evidence="6 7">
    <name type="scientific">Sphingomonas cremea</name>
    <dbReference type="NCBI Taxonomy" id="2904799"/>
    <lineage>
        <taxon>Bacteria</taxon>
        <taxon>Pseudomonadati</taxon>
        <taxon>Pseudomonadota</taxon>
        <taxon>Alphaproteobacteria</taxon>
        <taxon>Sphingomonadales</taxon>
        <taxon>Sphingomonadaceae</taxon>
        <taxon>Sphingomonas</taxon>
    </lineage>
</organism>
<dbReference type="SUPFAM" id="SSF55031">
    <property type="entry name" value="Bacterial exopeptidase dimerisation domain"/>
    <property type="match status" value="1"/>
</dbReference>
<proteinExistence type="predicted"/>
<reference evidence="6" key="1">
    <citation type="submission" date="2022-01" db="EMBL/GenBank/DDBJ databases">
        <authorList>
            <person name="Jo J.-H."/>
            <person name="Im W.-T."/>
        </authorList>
    </citation>
    <scope>NUCLEOTIDE SEQUENCE</scope>
    <source>
        <strain evidence="6">G124</strain>
    </source>
</reference>
<evidence type="ECO:0000313" key="6">
    <source>
        <dbReference type="EMBL" id="MCF2515840.1"/>
    </source>
</evidence>
<dbReference type="Gene3D" id="3.40.630.10">
    <property type="entry name" value="Zn peptidases"/>
    <property type="match status" value="1"/>
</dbReference>
<protein>
    <submittedName>
        <fullName evidence="6">M20/M25/M40 family metallo-hydrolase</fullName>
    </submittedName>
</protein>
<dbReference type="Pfam" id="PF07687">
    <property type="entry name" value="M20_dimer"/>
    <property type="match status" value="1"/>
</dbReference>
<keyword evidence="3" id="KW-0378">Hydrolase</keyword>
<dbReference type="InterPro" id="IPR001261">
    <property type="entry name" value="ArgE/DapE_CS"/>
</dbReference>
<dbReference type="Gene3D" id="3.30.70.360">
    <property type="match status" value="1"/>
</dbReference>
<dbReference type="EMBL" id="JAKFGM010000003">
    <property type="protein sequence ID" value="MCF2515840.1"/>
    <property type="molecule type" value="Genomic_DNA"/>
</dbReference>
<name>A0A9X1QMJ4_9SPHN</name>
<evidence type="ECO:0000256" key="4">
    <source>
        <dbReference type="ARBA" id="ARBA00022833"/>
    </source>
</evidence>
<evidence type="ECO:0000259" key="5">
    <source>
        <dbReference type="Pfam" id="PF07687"/>
    </source>
</evidence>
<dbReference type="PANTHER" id="PTHR43808">
    <property type="entry name" value="ACETYLORNITHINE DEACETYLASE"/>
    <property type="match status" value="1"/>
</dbReference>
<accession>A0A9X1QMJ4</accession>
<feature type="domain" description="Peptidase M20 dimerisation" evidence="5">
    <location>
        <begin position="185"/>
        <end position="301"/>
    </location>
</feature>
<comment type="caution">
    <text evidence="6">The sequence shown here is derived from an EMBL/GenBank/DDBJ whole genome shotgun (WGS) entry which is preliminary data.</text>
</comment>
<dbReference type="AlphaFoldDB" id="A0A9X1QMJ4"/>
<dbReference type="InterPro" id="IPR011650">
    <property type="entry name" value="Peptidase_M20_dimer"/>
</dbReference>
<evidence type="ECO:0000256" key="3">
    <source>
        <dbReference type="ARBA" id="ARBA00022801"/>
    </source>
</evidence>
<keyword evidence="7" id="KW-1185">Reference proteome</keyword>
<evidence type="ECO:0000256" key="1">
    <source>
        <dbReference type="ARBA" id="ARBA00001947"/>
    </source>
</evidence>
<comment type="cofactor">
    <cofactor evidence="1">
        <name>Zn(2+)</name>
        <dbReference type="ChEBI" id="CHEBI:29105"/>
    </cofactor>
</comment>
<sequence length="406" mass="43212">MIRNVDAEQERTLAMLEKWVNQNSGSLNLDGVTKVGAMLRSELEPLGFKVQWIDMRETGRAGHILATHKGNGRGKRLLLIGHLDTVFEPDSPFQRWERRGNEGVGPGAGDDKGGMAVIIASLRAMHAAGTLNNADIEVMLTGDEEDNGNPISIARRDLVAAGKRADATLDFEGLAQAGGADVGSIARRSSGAWTVTVTARPGHSSGIFSAGSGDGAIYELARIIDTFRSELQEDKLTFNVGLIGGGQTAELDAGKIRIAATGKTNIIPAIAVARGDLRALSQDQIERTKTKMQAIVARPLPGATAKIEFDPDEYPPMAPTEGNRALLARLNSVNADMGLEQMGELDPAMRGAGDISFVARDVDGLVGLGPAADGEHAPGERVDIASIWRQAKRAAILMSRLSREKR</sequence>
<dbReference type="InterPro" id="IPR050072">
    <property type="entry name" value="Peptidase_M20A"/>
</dbReference>
<dbReference type="Pfam" id="PF01546">
    <property type="entry name" value="Peptidase_M20"/>
    <property type="match status" value="1"/>
</dbReference>
<dbReference type="GO" id="GO:0046872">
    <property type="term" value="F:metal ion binding"/>
    <property type="evidence" value="ECO:0007669"/>
    <property type="project" value="UniProtKB-KW"/>
</dbReference>
<dbReference type="PROSITE" id="PS00758">
    <property type="entry name" value="ARGE_DAPE_CPG2_1"/>
    <property type="match status" value="1"/>
</dbReference>
<keyword evidence="2" id="KW-0479">Metal-binding</keyword>
<evidence type="ECO:0000256" key="2">
    <source>
        <dbReference type="ARBA" id="ARBA00022723"/>
    </source>
</evidence>
<evidence type="ECO:0000313" key="7">
    <source>
        <dbReference type="Proteomes" id="UP001139410"/>
    </source>
</evidence>
<dbReference type="SUPFAM" id="SSF53187">
    <property type="entry name" value="Zn-dependent exopeptidases"/>
    <property type="match status" value="1"/>
</dbReference>
<dbReference type="PANTHER" id="PTHR43808:SF32">
    <property type="entry name" value="ARGE_DAPE-RELATED DEACYLASE"/>
    <property type="match status" value="1"/>
</dbReference>
<gene>
    <name evidence="6" type="ORF">LVY65_12315</name>
</gene>